<proteinExistence type="predicted"/>
<dbReference type="AlphaFoldDB" id="A0A6M2DBH3"/>
<reference evidence="3" key="1">
    <citation type="submission" date="2019-09" db="EMBL/GenBank/DDBJ databases">
        <title>Organ-specific transcriptomic study of the physiology of the cattle tick, Rhipicephalus microplus.</title>
        <authorList>
            <person name="Tirloni L."/>
            <person name="Braz G."/>
            <person name="Gandara A.C.P."/>
            <person name="Sabadin G.A."/>
            <person name="da Silva R.M."/>
            <person name="Guizzo M.G."/>
            <person name="Machado J.A."/>
            <person name="Costa E.P."/>
            <person name="Gomes H.F."/>
            <person name="Moraes J."/>
            <person name="Mota M.B.S."/>
            <person name="Mesquita R.D."/>
            <person name="Alvarenga P.H."/>
            <person name="Alves F."/>
            <person name="Seixas A."/>
            <person name="da Fonseca R.N."/>
            <person name="Fogaca A."/>
            <person name="Logullo C."/>
            <person name="Tanaka A."/>
            <person name="Daffre S."/>
            <person name="Termignoni C."/>
            <person name="Vaz I.S.Jr."/>
            <person name="Oliveira P.L."/>
            <person name="Ribeiro J.M."/>
        </authorList>
    </citation>
    <scope>NUCLEOTIDE SEQUENCE</scope>
    <source>
        <strain evidence="3">Porto Alegre</strain>
    </source>
</reference>
<sequence length="141" mass="16342">MFCFFFFFFCMEQFIVSEINVSSNLGSPVNRPWWAHLVTVLWSAHLQNPMSSQLNDINNEEEEECHNDGSASPRHHFRPSRSELEEKVRLFFSEAQIILCCINTLLHEAREVIMHCSMLLLPGLLWNEEPSPVGSGFIALW</sequence>
<feature type="region of interest" description="Disordered" evidence="1">
    <location>
        <begin position="59"/>
        <end position="79"/>
    </location>
</feature>
<evidence type="ECO:0000256" key="2">
    <source>
        <dbReference type="SAM" id="SignalP"/>
    </source>
</evidence>
<evidence type="ECO:0000256" key="1">
    <source>
        <dbReference type="SAM" id="MobiDB-lite"/>
    </source>
</evidence>
<dbReference type="EMBL" id="GHWJ01009811">
    <property type="protein sequence ID" value="NOV42548.1"/>
    <property type="molecule type" value="Transcribed_RNA"/>
</dbReference>
<feature type="signal peptide" evidence="2">
    <location>
        <begin position="1"/>
        <end position="17"/>
    </location>
</feature>
<name>A0A6M2DBH3_RHIMP</name>
<keyword evidence="2" id="KW-0732">Signal</keyword>
<feature type="chain" id="PRO_5026689789" evidence="2">
    <location>
        <begin position="18"/>
        <end position="141"/>
    </location>
</feature>
<organism evidence="3">
    <name type="scientific">Rhipicephalus microplus</name>
    <name type="common">Cattle tick</name>
    <name type="synonym">Boophilus microplus</name>
    <dbReference type="NCBI Taxonomy" id="6941"/>
    <lineage>
        <taxon>Eukaryota</taxon>
        <taxon>Metazoa</taxon>
        <taxon>Ecdysozoa</taxon>
        <taxon>Arthropoda</taxon>
        <taxon>Chelicerata</taxon>
        <taxon>Arachnida</taxon>
        <taxon>Acari</taxon>
        <taxon>Parasitiformes</taxon>
        <taxon>Ixodida</taxon>
        <taxon>Ixodoidea</taxon>
        <taxon>Ixodidae</taxon>
        <taxon>Rhipicephalinae</taxon>
        <taxon>Rhipicephalus</taxon>
        <taxon>Boophilus</taxon>
    </lineage>
</organism>
<evidence type="ECO:0000313" key="3">
    <source>
        <dbReference type="EMBL" id="NOV42548.1"/>
    </source>
</evidence>
<protein>
    <submittedName>
        <fullName evidence="3">Putative secreted protein</fullName>
    </submittedName>
</protein>
<accession>A0A6M2DBH3</accession>